<organism evidence="1 2">
    <name type="scientific">Bacteroides faecalis</name>
    <dbReference type="NCBI Taxonomy" id="2447885"/>
    <lineage>
        <taxon>Bacteria</taxon>
        <taxon>Pseudomonadati</taxon>
        <taxon>Bacteroidota</taxon>
        <taxon>Bacteroidia</taxon>
        <taxon>Bacteroidales</taxon>
        <taxon>Bacteroidaceae</taxon>
        <taxon>Bacteroides</taxon>
    </lineage>
</organism>
<accession>A0A401LT81</accession>
<comment type="caution">
    <text evidence="1">The sequence shown here is derived from an EMBL/GenBank/DDBJ whole genome shotgun (WGS) entry which is preliminary data.</text>
</comment>
<dbReference type="Proteomes" id="UP000288079">
    <property type="component" value="Unassembled WGS sequence"/>
</dbReference>
<gene>
    <name evidence="1" type="ORF">KGMB02408_17370</name>
</gene>
<sequence>MSEILWTLILAAVLMAGCCYLTFKAIDWLVSLAVFCHSFCRSQLVFDDYEAEIFRLEAEGNTGELHREQAAFEAEQAKYYRQAKLCPVKYAFCRLLFHESRFIRKYRQMA</sequence>
<dbReference type="RefSeq" id="WP_125040924.1">
    <property type="nucleotide sequence ID" value="NZ_BHWB01000004.1"/>
</dbReference>
<evidence type="ECO:0000313" key="2">
    <source>
        <dbReference type="Proteomes" id="UP000288079"/>
    </source>
</evidence>
<name>A0A401LT81_9BACE</name>
<reference evidence="1 2" key="1">
    <citation type="submission" date="2018-10" db="EMBL/GenBank/DDBJ databases">
        <title>Draft Genome Sequence of Bacteroides sp. KCTC 15687.</title>
        <authorList>
            <person name="Yu S.Y."/>
            <person name="Kim J.S."/>
            <person name="Oh B.S."/>
            <person name="Park S.H."/>
            <person name="Kang S.W."/>
            <person name="Park J.E."/>
            <person name="Choi S.H."/>
            <person name="Han K.I."/>
            <person name="Lee K.C."/>
            <person name="Eom M.K."/>
            <person name="Suh M.K."/>
            <person name="Lee D.H."/>
            <person name="Yoon H."/>
            <person name="Kim B."/>
            <person name="Yang S.J."/>
            <person name="Lee J.S."/>
            <person name="Lee J.H."/>
        </authorList>
    </citation>
    <scope>NUCLEOTIDE SEQUENCE [LARGE SCALE GENOMIC DNA]</scope>
    <source>
        <strain evidence="1 2">KCTC 15687</strain>
    </source>
</reference>
<dbReference type="EMBL" id="BHWB01000004">
    <property type="protein sequence ID" value="GCB34792.1"/>
    <property type="molecule type" value="Genomic_DNA"/>
</dbReference>
<proteinExistence type="predicted"/>
<evidence type="ECO:0000313" key="1">
    <source>
        <dbReference type="EMBL" id="GCB34792.1"/>
    </source>
</evidence>
<dbReference type="AlphaFoldDB" id="A0A401LT81"/>
<protein>
    <submittedName>
        <fullName evidence="1">Uncharacterized protein</fullName>
    </submittedName>
</protein>
<keyword evidence="2" id="KW-1185">Reference proteome</keyword>